<evidence type="ECO:0000256" key="15">
    <source>
        <dbReference type="SAM" id="MobiDB-lite"/>
    </source>
</evidence>
<dbReference type="Pfam" id="PF24626">
    <property type="entry name" value="SH3_Tf2-1"/>
    <property type="match status" value="1"/>
</dbReference>
<dbReference type="GO" id="GO:0006310">
    <property type="term" value="P:DNA recombination"/>
    <property type="evidence" value="ECO:0007669"/>
    <property type="project" value="UniProtKB-KW"/>
</dbReference>
<dbReference type="GO" id="GO:0004190">
    <property type="term" value="F:aspartic-type endopeptidase activity"/>
    <property type="evidence" value="ECO:0007669"/>
    <property type="project" value="UniProtKB-KW"/>
</dbReference>
<dbReference type="GO" id="GO:0015074">
    <property type="term" value="P:DNA integration"/>
    <property type="evidence" value="ECO:0007669"/>
    <property type="project" value="UniProtKB-KW"/>
</dbReference>
<keyword evidence="12" id="KW-0239">DNA-directed DNA polymerase</keyword>
<evidence type="ECO:0000256" key="8">
    <source>
        <dbReference type="ARBA" id="ARBA00022801"/>
    </source>
</evidence>
<dbReference type="InterPro" id="IPR041588">
    <property type="entry name" value="Integrase_H2C2"/>
</dbReference>
<protein>
    <recommendedName>
        <fullName evidence="16">Integrase catalytic domain-containing protein</fullName>
    </recommendedName>
</protein>
<evidence type="ECO:0000256" key="10">
    <source>
        <dbReference type="ARBA" id="ARBA00022908"/>
    </source>
</evidence>
<keyword evidence="6" id="KW-0064">Aspartyl protease</keyword>
<dbReference type="GO" id="GO:0046872">
    <property type="term" value="F:metal ion binding"/>
    <property type="evidence" value="ECO:0007669"/>
    <property type="project" value="UniProtKB-KW"/>
</dbReference>
<comment type="caution">
    <text evidence="17">The sequence shown here is derived from an EMBL/GenBank/DDBJ whole genome shotgun (WGS) entry which is preliminary data.</text>
</comment>
<dbReference type="SUPFAM" id="SSF56672">
    <property type="entry name" value="DNA/RNA polymerases"/>
    <property type="match status" value="1"/>
</dbReference>
<dbReference type="EMBL" id="BPVZ01000040">
    <property type="protein sequence ID" value="GKV14329.1"/>
    <property type="molecule type" value="Genomic_DNA"/>
</dbReference>
<dbReference type="PANTHER" id="PTHR37984:SF5">
    <property type="entry name" value="PROTEIN NYNRIN-LIKE"/>
    <property type="match status" value="1"/>
</dbReference>
<evidence type="ECO:0000256" key="7">
    <source>
        <dbReference type="ARBA" id="ARBA00022759"/>
    </source>
</evidence>
<dbReference type="Gene3D" id="1.10.340.70">
    <property type="match status" value="1"/>
</dbReference>
<keyword evidence="7" id="KW-0255">Endonuclease</keyword>
<reference evidence="17 18" key="1">
    <citation type="journal article" date="2021" name="Commun. Biol.">
        <title>The genome of Shorea leprosula (Dipterocarpaceae) highlights the ecological relevance of drought in aseasonal tropical rainforests.</title>
        <authorList>
            <person name="Ng K.K.S."/>
            <person name="Kobayashi M.J."/>
            <person name="Fawcett J.A."/>
            <person name="Hatakeyama M."/>
            <person name="Paape T."/>
            <person name="Ng C.H."/>
            <person name="Ang C.C."/>
            <person name="Tnah L.H."/>
            <person name="Lee C.T."/>
            <person name="Nishiyama T."/>
            <person name="Sese J."/>
            <person name="O'Brien M.J."/>
            <person name="Copetti D."/>
            <person name="Mohd Noor M.I."/>
            <person name="Ong R.C."/>
            <person name="Putra M."/>
            <person name="Sireger I.Z."/>
            <person name="Indrioko S."/>
            <person name="Kosugi Y."/>
            <person name="Izuno A."/>
            <person name="Isagi Y."/>
            <person name="Lee S.L."/>
            <person name="Shimizu K.K."/>
        </authorList>
    </citation>
    <scope>NUCLEOTIDE SEQUENCE [LARGE SCALE GENOMIC DNA]</scope>
    <source>
        <strain evidence="17">214</strain>
    </source>
</reference>
<dbReference type="AlphaFoldDB" id="A0AAV5JIF8"/>
<feature type="domain" description="Integrase catalytic" evidence="16">
    <location>
        <begin position="525"/>
        <end position="638"/>
    </location>
</feature>
<keyword evidence="9" id="KW-0460">Magnesium</keyword>
<evidence type="ECO:0000256" key="4">
    <source>
        <dbReference type="ARBA" id="ARBA00022722"/>
    </source>
</evidence>
<keyword evidence="5" id="KW-0479">Metal-binding</keyword>
<keyword evidence="10" id="KW-0229">DNA integration</keyword>
<accession>A0AAV5JIF8</accession>
<dbReference type="Pfam" id="PF17917">
    <property type="entry name" value="RT_RNaseH"/>
    <property type="match status" value="1"/>
</dbReference>
<evidence type="ECO:0000256" key="9">
    <source>
        <dbReference type="ARBA" id="ARBA00022842"/>
    </source>
</evidence>
<dbReference type="InterPro" id="IPR041373">
    <property type="entry name" value="RT_RNaseH"/>
</dbReference>
<organism evidence="17 18">
    <name type="scientific">Rubroshorea leprosula</name>
    <dbReference type="NCBI Taxonomy" id="152421"/>
    <lineage>
        <taxon>Eukaryota</taxon>
        <taxon>Viridiplantae</taxon>
        <taxon>Streptophyta</taxon>
        <taxon>Embryophyta</taxon>
        <taxon>Tracheophyta</taxon>
        <taxon>Spermatophyta</taxon>
        <taxon>Magnoliopsida</taxon>
        <taxon>eudicotyledons</taxon>
        <taxon>Gunneridae</taxon>
        <taxon>Pentapetalae</taxon>
        <taxon>rosids</taxon>
        <taxon>malvids</taxon>
        <taxon>Malvales</taxon>
        <taxon>Dipterocarpaceae</taxon>
        <taxon>Rubroshorea</taxon>
    </lineage>
</organism>
<keyword evidence="8" id="KW-0378">Hydrolase</keyword>
<keyword evidence="14" id="KW-0233">DNA recombination</keyword>
<keyword evidence="13" id="KW-0238">DNA-binding</keyword>
<dbReference type="PROSITE" id="PS50994">
    <property type="entry name" value="INTEGRASE"/>
    <property type="match status" value="1"/>
</dbReference>
<dbReference type="GO" id="GO:0006508">
    <property type="term" value="P:proteolysis"/>
    <property type="evidence" value="ECO:0007669"/>
    <property type="project" value="UniProtKB-KW"/>
</dbReference>
<keyword evidence="4" id="KW-0540">Nuclease</keyword>
<evidence type="ECO:0000259" key="16">
    <source>
        <dbReference type="PROSITE" id="PS50994"/>
    </source>
</evidence>
<dbReference type="InterPro" id="IPR043502">
    <property type="entry name" value="DNA/RNA_pol_sf"/>
</dbReference>
<evidence type="ECO:0000256" key="2">
    <source>
        <dbReference type="ARBA" id="ARBA00022679"/>
    </source>
</evidence>
<dbReference type="SUPFAM" id="SSF53098">
    <property type="entry name" value="Ribonuclease H-like"/>
    <property type="match status" value="1"/>
</dbReference>
<evidence type="ECO:0000313" key="17">
    <source>
        <dbReference type="EMBL" id="GKV14329.1"/>
    </source>
</evidence>
<dbReference type="InterPro" id="IPR050951">
    <property type="entry name" value="Retrovirus_Pol_polyprotein"/>
</dbReference>
<keyword evidence="18" id="KW-1185">Reference proteome</keyword>
<evidence type="ECO:0000256" key="13">
    <source>
        <dbReference type="ARBA" id="ARBA00023125"/>
    </source>
</evidence>
<proteinExistence type="predicted"/>
<dbReference type="InterPro" id="IPR036397">
    <property type="entry name" value="RNaseH_sf"/>
</dbReference>
<evidence type="ECO:0000256" key="6">
    <source>
        <dbReference type="ARBA" id="ARBA00022750"/>
    </source>
</evidence>
<evidence type="ECO:0000256" key="1">
    <source>
        <dbReference type="ARBA" id="ARBA00022670"/>
    </source>
</evidence>
<evidence type="ECO:0000313" key="18">
    <source>
        <dbReference type="Proteomes" id="UP001054252"/>
    </source>
</evidence>
<dbReference type="Gene3D" id="3.30.420.10">
    <property type="entry name" value="Ribonuclease H-like superfamily/Ribonuclease H"/>
    <property type="match status" value="1"/>
</dbReference>
<keyword evidence="2" id="KW-0808">Transferase</keyword>
<keyword evidence="11" id="KW-0695">RNA-directed DNA polymerase</keyword>
<keyword evidence="1" id="KW-0645">Protease</keyword>
<evidence type="ECO:0000256" key="5">
    <source>
        <dbReference type="ARBA" id="ARBA00022723"/>
    </source>
</evidence>
<dbReference type="InterPro" id="IPR001584">
    <property type="entry name" value="Integrase_cat-core"/>
</dbReference>
<feature type="region of interest" description="Disordered" evidence="15">
    <location>
        <begin position="672"/>
        <end position="691"/>
    </location>
</feature>
<name>A0AAV5JIF8_9ROSI</name>
<dbReference type="GO" id="GO:0004519">
    <property type="term" value="F:endonuclease activity"/>
    <property type="evidence" value="ECO:0007669"/>
    <property type="project" value="UniProtKB-KW"/>
</dbReference>
<dbReference type="Pfam" id="PF17921">
    <property type="entry name" value="Integrase_H2C2"/>
    <property type="match status" value="1"/>
</dbReference>
<evidence type="ECO:0000256" key="11">
    <source>
        <dbReference type="ARBA" id="ARBA00022918"/>
    </source>
</evidence>
<dbReference type="Pfam" id="PF08284">
    <property type="entry name" value="RVP_2"/>
    <property type="match status" value="1"/>
</dbReference>
<dbReference type="GO" id="GO:0003887">
    <property type="term" value="F:DNA-directed DNA polymerase activity"/>
    <property type="evidence" value="ECO:0007669"/>
    <property type="project" value="UniProtKB-KW"/>
</dbReference>
<dbReference type="InterPro" id="IPR012337">
    <property type="entry name" value="RNaseH-like_sf"/>
</dbReference>
<evidence type="ECO:0000256" key="14">
    <source>
        <dbReference type="ARBA" id="ARBA00023172"/>
    </source>
</evidence>
<dbReference type="GO" id="GO:0003964">
    <property type="term" value="F:RNA-directed DNA polymerase activity"/>
    <property type="evidence" value="ECO:0007669"/>
    <property type="project" value="UniProtKB-KW"/>
</dbReference>
<dbReference type="PANTHER" id="PTHR37984">
    <property type="entry name" value="PROTEIN CBG26694"/>
    <property type="match status" value="1"/>
</dbReference>
<evidence type="ECO:0000256" key="3">
    <source>
        <dbReference type="ARBA" id="ARBA00022695"/>
    </source>
</evidence>
<dbReference type="Proteomes" id="UP001054252">
    <property type="component" value="Unassembled WGS sequence"/>
</dbReference>
<keyword evidence="3" id="KW-0548">Nucleotidyltransferase</keyword>
<dbReference type="GO" id="GO:0003677">
    <property type="term" value="F:DNA binding"/>
    <property type="evidence" value="ECO:0007669"/>
    <property type="project" value="UniProtKB-KW"/>
</dbReference>
<sequence length="782" mass="89112">MLGSTSRKEKGVGNFKATGGDASKICNGRRNGDSECYWQSEACFNCRKTGHQVKDSSVPKPENKRQKVQARMFAITEQQAQRNTVVIRGKTTVPPAVAYILIDPGSTNSFVSPRYATCLHVKPMGLGGEHMLADLVLLDIDEFDIILGIDWGDDVHTSPMLISCMKATELWHHGHHVYLAYVFKSKGKAVSVEGNKVRFLGHAILISAEGISVDPSKIEAIVNWERTTTVTEVRSFLGLADASLKGLGCVLMQQGKVVAYGPRQLKSHEKNYPTHDLELAAIIFTLKLWRHCLYRVDFEVHKDHQSLKYLFSLKELNLRQRWMEYLKDYDCRIIYHPGKGNVVADALSRKTPERVMAMMVAEWKLCEEFSNMDLANSQVQGNVLIAGLRIQPELLQKIQEAQKEDSKLQRLISDAGRCARVEVHVDEKGCIKLGNRICVPRDVKIKTKLLDEAHKSKFTIHLRISRKYQNMTRNFWRFGMKRDVANYVAKYHISIDFIKGLPRTKAQNDSSWGIVDRITPMKDGEQLIKLAQLYVQEVVRLRGVPMSITSDRDPRFTAKFCKAFQTATGTKLNLSSAFHPQTDGQTERVTQIVEDILRGHLDLPGKWDVHLPSVEFAYNNNYQTSPGREPFEAYYGRRCRTPLYWEEIGDIRDKQLLGLEFVQETSKKSEIDSAKRLKAAQDRHESQADQRRRPLEFRVGVHVLLKVSPTKGVYRFGMRGKLSPRYLGPFLILECIGEVAYRVALLPKLSKKHNIFHVSILRKYIPDESHKINLKPLGLKED</sequence>
<dbReference type="CDD" id="cd09274">
    <property type="entry name" value="RNase_HI_RT_Ty3"/>
    <property type="match status" value="1"/>
</dbReference>
<dbReference type="CDD" id="cd00303">
    <property type="entry name" value="retropepsin_like"/>
    <property type="match status" value="1"/>
</dbReference>
<dbReference type="InterPro" id="IPR056924">
    <property type="entry name" value="SH3_Tf2-1"/>
</dbReference>
<gene>
    <name evidence="17" type="ORF">SLEP1_g25225</name>
</gene>
<evidence type="ECO:0000256" key="12">
    <source>
        <dbReference type="ARBA" id="ARBA00022932"/>
    </source>
</evidence>